<evidence type="ECO:0000259" key="1">
    <source>
        <dbReference type="Pfam" id="PF13649"/>
    </source>
</evidence>
<dbReference type="SUPFAM" id="SSF53335">
    <property type="entry name" value="S-adenosyl-L-methionine-dependent methyltransferases"/>
    <property type="match status" value="1"/>
</dbReference>
<protein>
    <recommendedName>
        <fullName evidence="1">Methyltransferase domain-containing protein</fullName>
    </recommendedName>
</protein>
<dbReference type="InterPro" id="IPR029063">
    <property type="entry name" value="SAM-dependent_MTases_sf"/>
</dbReference>
<reference evidence="2 3" key="1">
    <citation type="journal article" date="2014" name="Genome Announc.">
        <title>Draft Genome Sequence of Lysobacter capsici AZ78, a Bacterium Antagonistic to Plant-Pathogenic Oomycetes.</title>
        <authorList>
            <person name="Puopolo G."/>
            <person name="Sonego P."/>
            <person name="Engelen K."/>
            <person name="Pertot I."/>
        </authorList>
    </citation>
    <scope>NUCLEOTIDE SEQUENCE [LARGE SCALE GENOMIC DNA]</scope>
    <source>
        <strain evidence="2 3">AZ78</strain>
    </source>
</reference>
<dbReference type="InterPro" id="IPR041698">
    <property type="entry name" value="Methyltransf_25"/>
</dbReference>
<organism evidence="2 3">
    <name type="scientific">Lysobacter capsici AZ78</name>
    <dbReference type="NCBI Taxonomy" id="1444315"/>
    <lineage>
        <taxon>Bacteria</taxon>
        <taxon>Pseudomonadati</taxon>
        <taxon>Pseudomonadota</taxon>
        <taxon>Gammaproteobacteria</taxon>
        <taxon>Lysobacterales</taxon>
        <taxon>Lysobacteraceae</taxon>
        <taxon>Lysobacter</taxon>
    </lineage>
</organism>
<dbReference type="Proteomes" id="UP000023435">
    <property type="component" value="Unassembled WGS sequence"/>
</dbReference>
<dbReference type="EMBL" id="JAJA02000001">
    <property type="protein sequence ID" value="KWS02844.1"/>
    <property type="molecule type" value="Genomic_DNA"/>
</dbReference>
<name>A0A108U5B9_9GAMM</name>
<comment type="caution">
    <text evidence="2">The sequence shown here is derived from an EMBL/GenBank/DDBJ whole genome shotgun (WGS) entry which is preliminary data.</text>
</comment>
<feature type="domain" description="Methyltransferase" evidence="1">
    <location>
        <begin position="75"/>
        <end position="161"/>
    </location>
</feature>
<evidence type="ECO:0000313" key="2">
    <source>
        <dbReference type="EMBL" id="KWS02844.1"/>
    </source>
</evidence>
<dbReference type="Pfam" id="PF13649">
    <property type="entry name" value="Methyltransf_25"/>
    <property type="match status" value="1"/>
</dbReference>
<keyword evidence="3" id="KW-1185">Reference proteome</keyword>
<dbReference type="Gene3D" id="3.40.50.150">
    <property type="entry name" value="Vaccinia Virus protein VP39"/>
    <property type="match status" value="1"/>
</dbReference>
<proteinExistence type="predicted"/>
<evidence type="ECO:0000313" key="3">
    <source>
        <dbReference type="Proteomes" id="UP000023435"/>
    </source>
</evidence>
<accession>A0A108U5B9</accession>
<dbReference type="AlphaFoldDB" id="A0A108U5B9"/>
<dbReference type="CDD" id="cd02440">
    <property type="entry name" value="AdoMet_MTases"/>
    <property type="match status" value="1"/>
</dbReference>
<gene>
    <name evidence="2" type="ORF">AZ78_0390</name>
</gene>
<sequence>MNDRDKAVVVLRCSDETIDYAWLDDASDSDGSASAAQWHSRFLIVLEQSDHAHATPVRRRHLIDDCAAWLRGKSVLELGAHTGGLTESILGHAASVTAIENNPRCVAHLRDRFGDRLTVIEGDMHHELWRFEPHRFEVVVCAGVLYHSAHPFVLLEAMAYLAPQRILIDTLNHGVDELRVVVPHMINSCNYRYNQRPDCGFSLVLGDRLIEQAMATLGYTHKLAVDKRSATIAPELDSAYFREWKNSFAAWFHRPGCAPADSPAQ</sequence>